<keyword evidence="6 9" id="KW-1133">Transmembrane helix</keyword>
<evidence type="ECO:0000256" key="5">
    <source>
        <dbReference type="ARBA" id="ARBA00022906"/>
    </source>
</evidence>
<dbReference type="InterPro" id="IPR027469">
    <property type="entry name" value="Cation_efflux_TMD_sf"/>
</dbReference>
<dbReference type="NCBIfam" id="TIGR01297">
    <property type="entry name" value="CDF"/>
    <property type="match status" value="1"/>
</dbReference>
<dbReference type="Pfam" id="PF01545">
    <property type="entry name" value="Cation_efflux"/>
    <property type="match status" value="1"/>
</dbReference>
<comment type="caution">
    <text evidence="12">The sequence shown here is derived from an EMBL/GenBank/DDBJ whole genome shotgun (WGS) entry which is preliminary data.</text>
</comment>
<keyword evidence="7" id="KW-0406">Ion transport</keyword>
<dbReference type="InterPro" id="IPR050681">
    <property type="entry name" value="CDF/SLC30A"/>
</dbReference>
<evidence type="ECO:0000256" key="1">
    <source>
        <dbReference type="ARBA" id="ARBA00004141"/>
    </source>
</evidence>
<evidence type="ECO:0000256" key="4">
    <source>
        <dbReference type="ARBA" id="ARBA00022692"/>
    </source>
</evidence>
<keyword evidence="5" id="KW-0864">Zinc transport</keyword>
<feature type="non-terminal residue" evidence="12">
    <location>
        <position position="293"/>
    </location>
</feature>
<reference evidence="12 13" key="1">
    <citation type="submission" date="2016-02" db="EMBL/GenBank/DDBJ databases">
        <authorList>
            <person name="Wen L."/>
            <person name="He K."/>
            <person name="Yang H."/>
        </authorList>
    </citation>
    <scope>NUCLEOTIDE SEQUENCE [LARGE SCALE GENOMIC DNA]</scope>
    <source>
        <strain evidence="12">ShG14-8</strain>
    </source>
</reference>
<organism evidence="12 13">
    <name type="scientific">Candidatus Gallionella acididurans</name>
    <dbReference type="NCBI Taxonomy" id="1796491"/>
    <lineage>
        <taxon>Bacteria</taxon>
        <taxon>Pseudomonadati</taxon>
        <taxon>Pseudomonadota</taxon>
        <taxon>Betaproteobacteria</taxon>
        <taxon>Nitrosomonadales</taxon>
        <taxon>Gallionellaceae</taxon>
        <taxon>Gallionella</taxon>
    </lineage>
</organism>
<evidence type="ECO:0000313" key="12">
    <source>
        <dbReference type="EMBL" id="KXS30475.1"/>
    </source>
</evidence>
<evidence type="ECO:0000313" key="13">
    <source>
        <dbReference type="Proteomes" id="UP000070578"/>
    </source>
</evidence>
<dbReference type="PANTHER" id="PTHR11562">
    <property type="entry name" value="CATION EFFLUX PROTEIN/ ZINC TRANSPORTER"/>
    <property type="match status" value="1"/>
</dbReference>
<dbReference type="InterPro" id="IPR058533">
    <property type="entry name" value="Cation_efflux_TM"/>
</dbReference>
<feature type="transmembrane region" description="Helical" evidence="9">
    <location>
        <begin position="182"/>
        <end position="199"/>
    </location>
</feature>
<dbReference type="Gene3D" id="3.30.70.1350">
    <property type="entry name" value="Cation efflux protein, cytoplasmic domain"/>
    <property type="match status" value="1"/>
</dbReference>
<feature type="transmembrane region" description="Helical" evidence="9">
    <location>
        <begin position="150"/>
        <end position="176"/>
    </location>
</feature>
<protein>
    <submittedName>
        <fullName evidence="12">Cation diffusion facilitator family transporter CzcD</fullName>
    </submittedName>
</protein>
<dbReference type="SUPFAM" id="SSF160240">
    <property type="entry name" value="Cation efflux protein cytoplasmic domain-like"/>
    <property type="match status" value="1"/>
</dbReference>
<dbReference type="InterPro" id="IPR027470">
    <property type="entry name" value="Cation_efflux_CTD"/>
</dbReference>
<dbReference type="GO" id="GO:0005385">
    <property type="term" value="F:zinc ion transmembrane transporter activity"/>
    <property type="evidence" value="ECO:0007669"/>
    <property type="project" value="TreeGrafter"/>
</dbReference>
<feature type="transmembrane region" description="Helical" evidence="9">
    <location>
        <begin position="16"/>
        <end position="36"/>
    </location>
</feature>
<feature type="transmembrane region" description="Helical" evidence="9">
    <location>
        <begin position="120"/>
        <end position="138"/>
    </location>
</feature>
<feature type="domain" description="Cation efflux protein cytoplasmic" evidence="11">
    <location>
        <begin position="213"/>
        <end position="287"/>
    </location>
</feature>
<dbReference type="InterPro" id="IPR036837">
    <property type="entry name" value="Cation_efflux_CTD_sf"/>
</dbReference>
<feature type="transmembrane region" description="Helical" evidence="9">
    <location>
        <begin position="78"/>
        <end position="100"/>
    </location>
</feature>
<dbReference type="SUPFAM" id="SSF161111">
    <property type="entry name" value="Cation efflux protein transmembrane domain-like"/>
    <property type="match status" value="1"/>
</dbReference>
<sequence>MSGSHSDVGTISSKQLWVATSLTFAFCLGEAAVGYFSNSLALMADAGHNFADALALALSAFAIWMATKPADSKRTFGYHRVGILAALVNAVGLVAMAGAIFWEALQRLYAPEPVQSGPMIWVALLAITLNSGIAWWLSRAAKEDLNIRGAYLHMIGDAAASFGVVIAGIVIALTGAYIADPIVSIVFAALVLWSSWGILTESIHVLLEATPAGLDLAKVEQAIRGVAGVLDTHDIHVWTVSSGLIAGSCHIVVADQRVSNSQQIHQNVAHMLEHDFRISHSTIQVEAEGCGGH</sequence>
<dbReference type="PANTHER" id="PTHR11562:SF17">
    <property type="entry name" value="RE54080P-RELATED"/>
    <property type="match status" value="1"/>
</dbReference>
<evidence type="ECO:0000256" key="6">
    <source>
        <dbReference type="ARBA" id="ARBA00022989"/>
    </source>
</evidence>
<proteinExistence type="inferred from homology"/>
<dbReference type="Pfam" id="PF16916">
    <property type="entry name" value="ZT_dimer"/>
    <property type="match status" value="1"/>
</dbReference>
<gene>
    <name evidence="12" type="ORF">AWT59_3399</name>
</gene>
<accession>A0A139BP59</accession>
<name>A0A139BP59_9PROT</name>
<keyword evidence="5" id="KW-0862">Zinc</keyword>
<evidence type="ECO:0000256" key="8">
    <source>
        <dbReference type="ARBA" id="ARBA00023136"/>
    </source>
</evidence>
<comment type="subcellular location">
    <subcellularLocation>
        <location evidence="1">Membrane</location>
        <topology evidence="1">Multi-pass membrane protein</topology>
    </subcellularLocation>
</comment>
<dbReference type="GO" id="GO:0005886">
    <property type="term" value="C:plasma membrane"/>
    <property type="evidence" value="ECO:0007669"/>
    <property type="project" value="TreeGrafter"/>
</dbReference>
<dbReference type="EMBL" id="LSLI01000236">
    <property type="protein sequence ID" value="KXS30475.1"/>
    <property type="molecule type" value="Genomic_DNA"/>
</dbReference>
<evidence type="ECO:0000259" key="11">
    <source>
        <dbReference type="Pfam" id="PF16916"/>
    </source>
</evidence>
<comment type="similarity">
    <text evidence="2">Belongs to the cation diffusion facilitator (CDF) transporter (TC 2.A.4) family. SLC30A subfamily.</text>
</comment>
<dbReference type="Gene3D" id="1.20.1510.10">
    <property type="entry name" value="Cation efflux protein transmembrane domain"/>
    <property type="match status" value="1"/>
</dbReference>
<evidence type="ECO:0000256" key="3">
    <source>
        <dbReference type="ARBA" id="ARBA00022448"/>
    </source>
</evidence>
<evidence type="ECO:0000259" key="10">
    <source>
        <dbReference type="Pfam" id="PF01545"/>
    </source>
</evidence>
<evidence type="ECO:0000256" key="2">
    <source>
        <dbReference type="ARBA" id="ARBA00008873"/>
    </source>
</evidence>
<keyword evidence="3" id="KW-0813">Transport</keyword>
<dbReference type="InterPro" id="IPR002524">
    <property type="entry name" value="Cation_efflux"/>
</dbReference>
<feature type="domain" description="Cation efflux protein transmembrane" evidence="10">
    <location>
        <begin position="16"/>
        <end position="207"/>
    </location>
</feature>
<evidence type="ECO:0000256" key="9">
    <source>
        <dbReference type="SAM" id="Phobius"/>
    </source>
</evidence>
<evidence type="ECO:0000256" key="7">
    <source>
        <dbReference type="ARBA" id="ARBA00023065"/>
    </source>
</evidence>
<dbReference type="AlphaFoldDB" id="A0A139BP59"/>
<dbReference type="Proteomes" id="UP000070578">
    <property type="component" value="Unassembled WGS sequence"/>
</dbReference>
<reference evidence="12 13" key="2">
    <citation type="submission" date="2016-03" db="EMBL/GenBank/DDBJ databases">
        <title>New uncultured bacterium of the family Gallionellaceae from acid mine drainage: description and reconstruction of genome based on metagenomic analysis of microbial community.</title>
        <authorList>
            <person name="Kadnikov V."/>
            <person name="Ivasenko D."/>
            <person name="Beletsky A."/>
            <person name="Mardanov A."/>
            <person name="Danilova E."/>
            <person name="Pimenov N."/>
            <person name="Karnachuk O."/>
            <person name="Ravin N."/>
        </authorList>
    </citation>
    <scope>NUCLEOTIDE SEQUENCE [LARGE SCALE GENOMIC DNA]</scope>
    <source>
        <strain evidence="12">ShG14-8</strain>
    </source>
</reference>
<dbReference type="PATRIC" id="fig|1796491.3.peg.3735"/>
<keyword evidence="8 9" id="KW-0472">Membrane</keyword>
<keyword evidence="4 9" id="KW-0812">Transmembrane</keyword>